<gene>
    <name evidence="1" type="ORF">Xish_00677</name>
</gene>
<sequence>MADRCRIAEKQLSIRHLSGYSPSIGCQCQEIIPDAQIGNMLLGGLMYPLCPSIINSNKQHMGF</sequence>
<keyword evidence="2" id="KW-1185">Reference proteome</keyword>
<dbReference type="EMBL" id="NJAK01000001">
    <property type="protein sequence ID" value="PHM61541.1"/>
    <property type="molecule type" value="Genomic_DNA"/>
</dbReference>
<accession>A0A2D0KDN3</accession>
<name>A0A2D0KDN3_9GAMM</name>
<dbReference type="Proteomes" id="UP000222168">
    <property type="component" value="Unassembled WGS sequence"/>
</dbReference>
<dbReference type="AlphaFoldDB" id="A0A2D0KDN3"/>
<protein>
    <submittedName>
        <fullName evidence="1">6-phospho-beta-glucosidase</fullName>
    </submittedName>
</protein>
<organism evidence="1 2">
    <name type="scientific">Xenorhabdus ishibashii</name>
    <dbReference type="NCBI Taxonomy" id="1034471"/>
    <lineage>
        <taxon>Bacteria</taxon>
        <taxon>Pseudomonadati</taxon>
        <taxon>Pseudomonadota</taxon>
        <taxon>Gammaproteobacteria</taxon>
        <taxon>Enterobacterales</taxon>
        <taxon>Morganellaceae</taxon>
        <taxon>Xenorhabdus</taxon>
    </lineage>
</organism>
<evidence type="ECO:0000313" key="2">
    <source>
        <dbReference type="Proteomes" id="UP000222168"/>
    </source>
</evidence>
<evidence type="ECO:0000313" key="1">
    <source>
        <dbReference type="EMBL" id="PHM61541.1"/>
    </source>
</evidence>
<reference evidence="1 2" key="1">
    <citation type="journal article" date="2017" name="Nat. Microbiol.">
        <title>Natural product diversity associated with the nematode symbionts Photorhabdus and Xenorhabdus.</title>
        <authorList>
            <person name="Tobias N.J."/>
            <person name="Wolff H."/>
            <person name="Djahanschiri B."/>
            <person name="Grundmann F."/>
            <person name="Kronenwerth M."/>
            <person name="Shi Y.M."/>
            <person name="Simonyi S."/>
            <person name="Grun P."/>
            <person name="Shapiro-Ilan D."/>
            <person name="Pidot S.J."/>
            <person name="Stinear T.P."/>
            <person name="Ebersberger I."/>
            <person name="Bode H.B."/>
        </authorList>
    </citation>
    <scope>NUCLEOTIDE SEQUENCE [LARGE SCALE GENOMIC DNA]</scope>
    <source>
        <strain evidence="1 2">DSM 22670</strain>
    </source>
</reference>
<proteinExistence type="predicted"/>
<comment type="caution">
    <text evidence="1">The sequence shown here is derived from an EMBL/GenBank/DDBJ whole genome shotgun (WGS) entry which is preliminary data.</text>
</comment>